<dbReference type="InterPro" id="IPR011032">
    <property type="entry name" value="GroES-like_sf"/>
</dbReference>
<proteinExistence type="predicted"/>
<dbReference type="Gene3D" id="3.90.180.10">
    <property type="entry name" value="Medium-chain alcohol dehydrogenases, catalytic domain"/>
    <property type="match status" value="1"/>
</dbReference>
<evidence type="ECO:0000256" key="1">
    <source>
        <dbReference type="ARBA" id="ARBA00023002"/>
    </source>
</evidence>
<evidence type="ECO:0000313" key="3">
    <source>
        <dbReference type="EMBL" id="WEK40584.1"/>
    </source>
</evidence>
<dbReference type="CDD" id="cd05288">
    <property type="entry name" value="PGDH"/>
    <property type="match status" value="1"/>
</dbReference>
<organism evidence="3 4">
    <name type="scientific">Candidatus Brevundimonas colombiensis</name>
    <dbReference type="NCBI Taxonomy" id="3121376"/>
    <lineage>
        <taxon>Bacteria</taxon>
        <taxon>Pseudomonadati</taxon>
        <taxon>Pseudomonadota</taxon>
        <taxon>Alphaproteobacteria</taxon>
        <taxon>Caulobacterales</taxon>
        <taxon>Caulobacteraceae</taxon>
        <taxon>Brevundimonas</taxon>
    </lineage>
</organism>
<dbReference type="SUPFAM" id="SSF51735">
    <property type="entry name" value="NAD(P)-binding Rossmann-fold domains"/>
    <property type="match status" value="1"/>
</dbReference>
<protein>
    <submittedName>
        <fullName evidence="3">NADP-dependent oxidoreductase</fullName>
    </submittedName>
</protein>
<dbReference type="InterPro" id="IPR045010">
    <property type="entry name" value="MDR_fam"/>
</dbReference>
<dbReference type="Pfam" id="PF00107">
    <property type="entry name" value="ADH_zinc_N"/>
    <property type="match status" value="1"/>
</dbReference>
<evidence type="ECO:0000313" key="4">
    <source>
        <dbReference type="Proteomes" id="UP001213664"/>
    </source>
</evidence>
<dbReference type="AlphaFoldDB" id="A0AAJ5X069"/>
<keyword evidence="1" id="KW-0560">Oxidoreductase</keyword>
<dbReference type="PANTHER" id="PTHR43205">
    <property type="entry name" value="PROSTAGLANDIN REDUCTASE"/>
    <property type="match status" value="1"/>
</dbReference>
<dbReference type="InterPro" id="IPR020843">
    <property type="entry name" value="ER"/>
</dbReference>
<dbReference type="InterPro" id="IPR036291">
    <property type="entry name" value="NAD(P)-bd_dom_sf"/>
</dbReference>
<dbReference type="EMBL" id="CP119326">
    <property type="protein sequence ID" value="WEK40584.1"/>
    <property type="molecule type" value="Genomic_DNA"/>
</dbReference>
<dbReference type="FunFam" id="3.40.50.720:FF:000121">
    <property type="entry name" value="Prostaglandin reductase 2"/>
    <property type="match status" value="1"/>
</dbReference>
<evidence type="ECO:0000259" key="2">
    <source>
        <dbReference type="SMART" id="SM00829"/>
    </source>
</evidence>
<feature type="domain" description="Enoyl reductase (ER)" evidence="2">
    <location>
        <begin position="25"/>
        <end position="336"/>
    </location>
</feature>
<name>A0AAJ5X069_9CAUL</name>
<dbReference type="PANTHER" id="PTHR43205:SF7">
    <property type="entry name" value="PROSTAGLANDIN REDUCTASE 1"/>
    <property type="match status" value="1"/>
</dbReference>
<dbReference type="GO" id="GO:0016628">
    <property type="term" value="F:oxidoreductase activity, acting on the CH-CH group of donors, NAD or NADP as acceptor"/>
    <property type="evidence" value="ECO:0007669"/>
    <property type="project" value="InterPro"/>
</dbReference>
<dbReference type="Gene3D" id="3.40.50.720">
    <property type="entry name" value="NAD(P)-binding Rossmann-like Domain"/>
    <property type="match status" value="1"/>
</dbReference>
<dbReference type="InterPro" id="IPR013149">
    <property type="entry name" value="ADH-like_C"/>
</dbReference>
<dbReference type="Proteomes" id="UP001213664">
    <property type="component" value="Chromosome"/>
</dbReference>
<gene>
    <name evidence="3" type="ORF">P0Y50_02965</name>
</gene>
<accession>A0AAJ5X069</accession>
<reference evidence="3" key="1">
    <citation type="submission" date="2023-03" db="EMBL/GenBank/DDBJ databases">
        <title>Andean soil-derived lignocellulolytic bacterial consortium as a source of novel taxa and putative plastic-active enzymes.</title>
        <authorList>
            <person name="Diaz-Garcia L."/>
            <person name="Chuvochina M."/>
            <person name="Feuerriegel G."/>
            <person name="Bunk B."/>
            <person name="Sproer C."/>
            <person name="Streit W.R."/>
            <person name="Rodriguez L.M."/>
            <person name="Overmann J."/>
            <person name="Jimenez D.J."/>
        </authorList>
    </citation>
    <scope>NUCLEOTIDE SEQUENCE</scope>
    <source>
        <strain evidence="3">MAG 833</strain>
    </source>
</reference>
<dbReference type="SUPFAM" id="SSF50129">
    <property type="entry name" value="GroES-like"/>
    <property type="match status" value="1"/>
</dbReference>
<dbReference type="Pfam" id="PF16884">
    <property type="entry name" value="ADH_N_2"/>
    <property type="match status" value="1"/>
</dbReference>
<dbReference type="SMART" id="SM00829">
    <property type="entry name" value="PKS_ER"/>
    <property type="match status" value="1"/>
</dbReference>
<sequence>MTSQDGKMNRQWVLRQRPRGLIQPGDLELVETPVPDVGEGEVLVRTVYLSLDPTNRTWMNDIEGYLPPVGLGEVMRGLTLGVVEASRSDRFKTGDVVMPASGGWADYAVIPEGGLRPVHRAPGLPLTANMSVLGMTGLTAYFGVTDVLKAKAGETIVISAAAGAVGSIAGQIAKQRGCRVIGIAGGPQKCAWLTDELGFDAAIDYKNEDVGEALDRVAPDGIDLNFENVGGDIMIAVFNRLKVHGRMAVCGLVSAYNATKAPPSPNFSRIITHRLQVQGFLVLDYAGRAREMVAEMGPWLADGRVKWKVHVDDGLDGAVDSLNRLFTGDHDGKLLVRVSEEPA</sequence>
<dbReference type="InterPro" id="IPR041694">
    <property type="entry name" value="ADH_N_2"/>
</dbReference>